<dbReference type="InterPro" id="IPR016024">
    <property type="entry name" value="ARM-type_fold"/>
</dbReference>
<evidence type="ECO:0000256" key="4">
    <source>
        <dbReference type="ARBA" id="ARBA00022741"/>
    </source>
</evidence>
<dbReference type="AlphaFoldDB" id="A0A4U5MKI2"/>
<organism evidence="9 10">
    <name type="scientific">Steinernema carpocapsae</name>
    <name type="common">Entomopathogenic nematode</name>
    <dbReference type="NCBI Taxonomy" id="34508"/>
    <lineage>
        <taxon>Eukaryota</taxon>
        <taxon>Metazoa</taxon>
        <taxon>Ecdysozoa</taxon>
        <taxon>Nematoda</taxon>
        <taxon>Chromadorea</taxon>
        <taxon>Rhabditida</taxon>
        <taxon>Tylenchina</taxon>
        <taxon>Panagrolaimomorpha</taxon>
        <taxon>Strongyloidoidea</taxon>
        <taxon>Steinernematidae</taxon>
        <taxon>Steinernema</taxon>
    </lineage>
</organism>
<dbReference type="CDD" id="cd11561">
    <property type="entry name" value="W2_eIF5"/>
    <property type="match status" value="1"/>
</dbReference>
<keyword evidence="10" id="KW-1185">Reference proteome</keyword>
<evidence type="ECO:0000256" key="1">
    <source>
        <dbReference type="ARBA" id="ARBA00010397"/>
    </source>
</evidence>
<feature type="domain" description="W2" evidence="8">
    <location>
        <begin position="168"/>
        <end position="326"/>
    </location>
</feature>
<dbReference type="InterPro" id="IPR016190">
    <property type="entry name" value="Transl_init_fac_IF2/IF5_Zn-bd"/>
</dbReference>
<feature type="compositionally biased region" description="Acidic residues" evidence="7">
    <location>
        <begin position="136"/>
        <end position="149"/>
    </location>
</feature>
<evidence type="ECO:0000259" key="8">
    <source>
        <dbReference type="PROSITE" id="PS51363"/>
    </source>
</evidence>
<dbReference type="SMART" id="SM00515">
    <property type="entry name" value="eIF5C"/>
    <property type="match status" value="1"/>
</dbReference>
<feature type="region of interest" description="Disordered" evidence="7">
    <location>
        <begin position="108"/>
        <end position="152"/>
    </location>
</feature>
<dbReference type="GO" id="GO:0005525">
    <property type="term" value="F:GTP binding"/>
    <property type="evidence" value="ECO:0007669"/>
    <property type="project" value="UniProtKB-KW"/>
</dbReference>
<sequence length="378" mass="42643">MADIAKSLERPPTYPTKYFGCELGAQTNIDNKNERYIVNGEHDAAKLQDILDGFIRKFVLCTACDNPETVLSVKRNVIHSKCKACGNAGTIDSKHKLSAFIIKNPPKVEKVKKHKDPSKNDENGNNERDGGFENGSSDDVDDWEPEPFDNDDKVSAQIGKLIISKDLEKPTEERLDMLHQYFIAAKKDDRLGDSKEMLNEAERLDLKAKGTLLLADVLFDEDVLKQIEAHRILLLRFTNGDVKAQKYLLGGIEQLILKHKAVLLPKTAHIIKALYDQDVVTEEVIIAWGEKPSKKYVERDFAKQIIEKAMVIINWLKEADEESDEEEESDGEVAFDERARVLGTVVEKIKPEGCKVAEKKEEKIIVGEDGEELDIDDI</sequence>
<accession>A0A4U5MKI2</accession>
<dbReference type="InterPro" id="IPR016189">
    <property type="entry name" value="Transl_init_fac_IF2/IF5_N"/>
</dbReference>
<evidence type="ECO:0000256" key="7">
    <source>
        <dbReference type="SAM" id="MobiDB-lite"/>
    </source>
</evidence>
<dbReference type="OrthoDB" id="10250831at2759"/>
<comment type="similarity">
    <text evidence="1">Belongs to the eIF-2-beta/eIF-5 family.</text>
</comment>
<evidence type="ECO:0000256" key="6">
    <source>
        <dbReference type="ARBA" id="ARBA00023134"/>
    </source>
</evidence>
<dbReference type="GO" id="GO:0001732">
    <property type="term" value="P:formation of cytoplasmic translation initiation complex"/>
    <property type="evidence" value="ECO:0007669"/>
    <property type="project" value="TreeGrafter"/>
</dbReference>
<dbReference type="Pfam" id="PF01873">
    <property type="entry name" value="eIF-5_eIF-2B"/>
    <property type="match status" value="1"/>
</dbReference>
<dbReference type="PANTHER" id="PTHR23001">
    <property type="entry name" value="EUKARYOTIC TRANSLATION INITIATION FACTOR"/>
    <property type="match status" value="1"/>
</dbReference>
<dbReference type="GO" id="GO:0005829">
    <property type="term" value="C:cytosol"/>
    <property type="evidence" value="ECO:0007669"/>
    <property type="project" value="TreeGrafter"/>
</dbReference>
<dbReference type="InterPro" id="IPR002735">
    <property type="entry name" value="Transl_init_fac_IF2/IF5_dom"/>
</dbReference>
<feature type="compositionally biased region" description="Basic and acidic residues" evidence="7">
    <location>
        <begin position="117"/>
        <end position="131"/>
    </location>
</feature>
<keyword evidence="4" id="KW-0547">Nucleotide-binding</keyword>
<name>A0A4U5MKI2_STECR</name>
<protein>
    <recommendedName>
        <fullName evidence="2">Eukaryotic translation initiation factor 5</fullName>
    </recommendedName>
</protein>
<evidence type="ECO:0000313" key="10">
    <source>
        <dbReference type="Proteomes" id="UP000298663"/>
    </source>
</evidence>
<dbReference type="GO" id="GO:0071074">
    <property type="term" value="F:eukaryotic initiation factor eIF2 binding"/>
    <property type="evidence" value="ECO:0007669"/>
    <property type="project" value="TreeGrafter"/>
</dbReference>
<evidence type="ECO:0000256" key="3">
    <source>
        <dbReference type="ARBA" id="ARBA00022540"/>
    </source>
</evidence>
<keyword evidence="3" id="KW-0396">Initiation factor</keyword>
<reference evidence="9 10" key="1">
    <citation type="journal article" date="2015" name="Genome Biol.">
        <title>Comparative genomics of Steinernema reveals deeply conserved gene regulatory networks.</title>
        <authorList>
            <person name="Dillman A.R."/>
            <person name="Macchietto M."/>
            <person name="Porter C.F."/>
            <person name="Rogers A."/>
            <person name="Williams B."/>
            <person name="Antoshechkin I."/>
            <person name="Lee M.M."/>
            <person name="Goodwin Z."/>
            <person name="Lu X."/>
            <person name="Lewis E.E."/>
            <person name="Goodrich-Blair H."/>
            <person name="Stock S.P."/>
            <person name="Adams B.J."/>
            <person name="Sternberg P.W."/>
            <person name="Mortazavi A."/>
        </authorList>
    </citation>
    <scope>NUCLEOTIDE SEQUENCE [LARGE SCALE GENOMIC DNA]</scope>
    <source>
        <strain evidence="9 10">ALL</strain>
    </source>
</reference>
<dbReference type="FunFam" id="2.20.25.350:FF:000001">
    <property type="entry name" value="Eukaryotic translation initiation factor 5"/>
    <property type="match status" value="1"/>
</dbReference>
<gene>
    <name evidence="9" type="ORF">L596_022005</name>
</gene>
<dbReference type="Pfam" id="PF02020">
    <property type="entry name" value="W2"/>
    <property type="match status" value="1"/>
</dbReference>
<comment type="caution">
    <text evidence="9">The sequence shown here is derived from an EMBL/GenBank/DDBJ whole genome shotgun (WGS) entry which is preliminary data.</text>
</comment>
<reference evidence="9 10" key="2">
    <citation type="journal article" date="2019" name="G3 (Bethesda)">
        <title>Hybrid Assembly of the Genome of the Entomopathogenic Nematode Steinernema carpocapsae Identifies the X-Chromosome.</title>
        <authorList>
            <person name="Serra L."/>
            <person name="Macchietto M."/>
            <person name="Macias-Munoz A."/>
            <person name="McGill C.J."/>
            <person name="Rodriguez I.M."/>
            <person name="Rodriguez B."/>
            <person name="Murad R."/>
            <person name="Mortazavi A."/>
        </authorList>
    </citation>
    <scope>NUCLEOTIDE SEQUENCE [LARGE SCALE GENOMIC DNA]</scope>
    <source>
        <strain evidence="9 10">ALL</strain>
    </source>
</reference>
<dbReference type="SUPFAM" id="SSF48371">
    <property type="entry name" value="ARM repeat"/>
    <property type="match status" value="1"/>
</dbReference>
<evidence type="ECO:0000313" key="9">
    <source>
        <dbReference type="EMBL" id="TKR69914.1"/>
    </source>
</evidence>
<keyword evidence="6" id="KW-0342">GTP-binding</keyword>
<dbReference type="Gene3D" id="2.20.25.350">
    <property type="match status" value="1"/>
</dbReference>
<keyword evidence="5" id="KW-0648">Protein biosynthesis</keyword>
<proteinExistence type="inferred from homology"/>
<dbReference type="EMBL" id="AZBU02000007">
    <property type="protein sequence ID" value="TKR69914.1"/>
    <property type="molecule type" value="Genomic_DNA"/>
</dbReference>
<dbReference type="SMART" id="SM00653">
    <property type="entry name" value="eIF2B_5"/>
    <property type="match status" value="1"/>
</dbReference>
<dbReference type="GO" id="GO:0003743">
    <property type="term" value="F:translation initiation factor activity"/>
    <property type="evidence" value="ECO:0007669"/>
    <property type="project" value="UniProtKB-KW"/>
</dbReference>
<dbReference type="GO" id="GO:0005092">
    <property type="term" value="F:GDP-dissociation inhibitor activity"/>
    <property type="evidence" value="ECO:0007669"/>
    <property type="project" value="TreeGrafter"/>
</dbReference>
<dbReference type="STRING" id="34508.A0A4U5MKI2"/>
<evidence type="ECO:0000256" key="2">
    <source>
        <dbReference type="ARBA" id="ARBA00018059"/>
    </source>
</evidence>
<dbReference type="FunFam" id="1.25.40.180:FF:000091">
    <property type="entry name" value="Eukaryotic translation initiation factor 5"/>
    <property type="match status" value="1"/>
</dbReference>
<dbReference type="Gene3D" id="1.25.40.180">
    <property type="match status" value="1"/>
</dbReference>
<dbReference type="SUPFAM" id="SSF100966">
    <property type="entry name" value="Translation initiation factor 2 beta, aIF2beta, N-terminal domain"/>
    <property type="match status" value="1"/>
</dbReference>
<dbReference type="PANTHER" id="PTHR23001:SF7">
    <property type="entry name" value="EUKARYOTIC TRANSLATION INITIATION FACTOR 5"/>
    <property type="match status" value="1"/>
</dbReference>
<dbReference type="InterPro" id="IPR045196">
    <property type="entry name" value="IF2/IF5"/>
</dbReference>
<evidence type="ECO:0000256" key="5">
    <source>
        <dbReference type="ARBA" id="ARBA00022917"/>
    </source>
</evidence>
<dbReference type="Gene3D" id="3.30.30.170">
    <property type="match status" value="1"/>
</dbReference>
<dbReference type="InterPro" id="IPR003307">
    <property type="entry name" value="W2_domain"/>
</dbReference>
<dbReference type="Proteomes" id="UP000298663">
    <property type="component" value="Unassembled WGS sequence"/>
</dbReference>
<dbReference type="SUPFAM" id="SSF75689">
    <property type="entry name" value="Zinc-binding domain of translation initiation factor 2 beta"/>
    <property type="match status" value="1"/>
</dbReference>
<dbReference type="PROSITE" id="PS51363">
    <property type="entry name" value="W2"/>
    <property type="match status" value="1"/>
</dbReference>